<comment type="caution">
    <text evidence="1">The sequence shown here is derived from an EMBL/GenBank/DDBJ whole genome shotgun (WGS) entry which is preliminary data.</text>
</comment>
<evidence type="ECO:0000313" key="2">
    <source>
        <dbReference type="Proteomes" id="UP000321058"/>
    </source>
</evidence>
<protein>
    <submittedName>
        <fullName evidence="1">Uncharacterized protein</fullName>
    </submittedName>
</protein>
<dbReference type="RefSeq" id="WP_147154108.1">
    <property type="nucleotide sequence ID" value="NZ_BKAJ01000108.1"/>
</dbReference>
<organism evidence="1 2">
    <name type="scientific">Reyranella soli</name>
    <dbReference type="NCBI Taxonomy" id="1230389"/>
    <lineage>
        <taxon>Bacteria</taxon>
        <taxon>Pseudomonadati</taxon>
        <taxon>Pseudomonadota</taxon>
        <taxon>Alphaproteobacteria</taxon>
        <taxon>Hyphomicrobiales</taxon>
        <taxon>Reyranellaceae</taxon>
        <taxon>Reyranella</taxon>
    </lineage>
</organism>
<dbReference type="AlphaFoldDB" id="A0A512NIC9"/>
<dbReference type="OrthoDB" id="6717211at2"/>
<dbReference type="Proteomes" id="UP000321058">
    <property type="component" value="Unassembled WGS sequence"/>
</dbReference>
<gene>
    <name evidence="1" type="ORF">RSO01_58790</name>
</gene>
<evidence type="ECO:0000313" key="1">
    <source>
        <dbReference type="EMBL" id="GEP58713.1"/>
    </source>
</evidence>
<reference evidence="1 2" key="1">
    <citation type="submission" date="2019-07" db="EMBL/GenBank/DDBJ databases">
        <title>Whole genome shotgun sequence of Reyranella soli NBRC 108950.</title>
        <authorList>
            <person name="Hosoyama A."/>
            <person name="Uohara A."/>
            <person name="Ohji S."/>
            <person name="Ichikawa N."/>
        </authorList>
    </citation>
    <scope>NUCLEOTIDE SEQUENCE [LARGE SCALE GENOMIC DNA]</scope>
    <source>
        <strain evidence="1 2">NBRC 108950</strain>
    </source>
</reference>
<dbReference type="EMBL" id="BKAJ01000108">
    <property type="protein sequence ID" value="GEP58713.1"/>
    <property type="molecule type" value="Genomic_DNA"/>
</dbReference>
<name>A0A512NIC9_9HYPH</name>
<accession>A0A512NIC9</accession>
<proteinExistence type="predicted"/>
<keyword evidence="2" id="KW-1185">Reference proteome</keyword>
<sequence>MPMLPFDPIELRDFWLEVRLKYALDDEPRGPGPNRPSNVVHISRTNHSVGRVCDFVDGYLVGLSRELKPAVEKHLAWMESEPEPDRVIYMENGLTYEGWLDSLYDWRQALGLCKWLGRGDRAFADLTSAAVADWQVIELASPALAFQARASRRNFMDIHLAGALAADAPLIGLKIYEAAGMKAPMEPPPSPVRFGHWACRHLVERGTRDETFVSRGRDMLTANLLPRFYEGGRMYQVGLWLKAIYFDSGVVQTPEQAFAKAYDSMPGVPRPDFMPA</sequence>